<keyword evidence="2" id="KW-1185">Reference proteome</keyword>
<accession>A0A9D3VWH5</accession>
<organism evidence="1 2">
    <name type="scientific">Gossypium stocksii</name>
    <dbReference type="NCBI Taxonomy" id="47602"/>
    <lineage>
        <taxon>Eukaryota</taxon>
        <taxon>Viridiplantae</taxon>
        <taxon>Streptophyta</taxon>
        <taxon>Embryophyta</taxon>
        <taxon>Tracheophyta</taxon>
        <taxon>Spermatophyta</taxon>
        <taxon>Magnoliopsida</taxon>
        <taxon>eudicotyledons</taxon>
        <taxon>Gunneridae</taxon>
        <taxon>Pentapetalae</taxon>
        <taxon>rosids</taxon>
        <taxon>malvids</taxon>
        <taxon>Malvales</taxon>
        <taxon>Malvaceae</taxon>
        <taxon>Malvoideae</taxon>
        <taxon>Gossypium</taxon>
    </lineage>
</organism>
<evidence type="ECO:0000313" key="1">
    <source>
        <dbReference type="EMBL" id="KAH1097259.1"/>
    </source>
</evidence>
<dbReference type="EMBL" id="JAIQCV010000005">
    <property type="protein sequence ID" value="KAH1097259.1"/>
    <property type="molecule type" value="Genomic_DNA"/>
</dbReference>
<sequence>MRRVWTYEGEGLDWMRRMDMVVRDVSDKVMARVSAEIERVVSASKFKWRRVSAVPGFLPGYGRVTASDFRLNRQITVDQSSQGKCSQSHG</sequence>
<gene>
    <name evidence="1" type="ORF">J1N35_014180</name>
</gene>
<dbReference type="AlphaFoldDB" id="A0A9D3VWH5"/>
<dbReference type="Proteomes" id="UP000828251">
    <property type="component" value="Unassembled WGS sequence"/>
</dbReference>
<evidence type="ECO:0000313" key="2">
    <source>
        <dbReference type="Proteomes" id="UP000828251"/>
    </source>
</evidence>
<protein>
    <submittedName>
        <fullName evidence="1">Uncharacterized protein</fullName>
    </submittedName>
</protein>
<reference evidence="1 2" key="1">
    <citation type="journal article" date="2021" name="Plant Biotechnol. J.">
        <title>Multi-omics assisted identification of the key and species-specific regulatory components of drought-tolerant mechanisms in Gossypium stocksii.</title>
        <authorList>
            <person name="Yu D."/>
            <person name="Ke L."/>
            <person name="Zhang D."/>
            <person name="Wu Y."/>
            <person name="Sun Y."/>
            <person name="Mei J."/>
            <person name="Sun J."/>
            <person name="Sun Y."/>
        </authorList>
    </citation>
    <scope>NUCLEOTIDE SEQUENCE [LARGE SCALE GENOMIC DNA]</scope>
    <source>
        <strain evidence="2">cv. E1</strain>
        <tissue evidence="1">Leaf</tissue>
    </source>
</reference>
<proteinExistence type="predicted"/>
<name>A0A9D3VWH5_9ROSI</name>
<comment type="caution">
    <text evidence="1">The sequence shown here is derived from an EMBL/GenBank/DDBJ whole genome shotgun (WGS) entry which is preliminary data.</text>
</comment>